<proteinExistence type="predicted"/>
<dbReference type="EMBL" id="JABEZX010000005">
    <property type="protein sequence ID" value="MBA0556540.1"/>
    <property type="molecule type" value="Genomic_DNA"/>
</dbReference>
<accession>A0A7J8LW11</accession>
<comment type="caution">
    <text evidence="1">The sequence shown here is derived from an EMBL/GenBank/DDBJ whole genome shotgun (WGS) entry which is preliminary data.</text>
</comment>
<dbReference type="AlphaFoldDB" id="A0A7J8LW11"/>
<gene>
    <name evidence="1" type="ORF">Golob_026630</name>
</gene>
<keyword evidence="2" id="KW-1185">Reference proteome</keyword>
<sequence length="255" mass="28923">VQYVEYEGLPVICYKCECYGHTKGSCAAKDSISLYKPWMQVPTHRRKPNILGNSTIKGKQDQPLVDGILQSMDFYVTIQTSYSPPDSFCMHNNQIGHELLPTNVKISTIKHNAVWECPRCRSGDEMVIHALRNCPKAQGVLVAGGFDNRLLIKEKAFEDFTTTLWNIWNDRNNAIFGGKEEDVPVIWERAHKLNDDFQIHNFSIMLILPLNRTGLGIILRDSDDFVLCGRVIFIDKAANSEWAKLDALLEGIRLA</sequence>
<evidence type="ECO:0000313" key="2">
    <source>
        <dbReference type="Proteomes" id="UP000593572"/>
    </source>
</evidence>
<dbReference type="Proteomes" id="UP000593572">
    <property type="component" value="Unassembled WGS sequence"/>
</dbReference>
<evidence type="ECO:0000313" key="1">
    <source>
        <dbReference type="EMBL" id="MBA0556540.1"/>
    </source>
</evidence>
<name>A0A7J8LW11_9ROSI</name>
<reference evidence="1 2" key="1">
    <citation type="journal article" date="2019" name="Genome Biol. Evol.">
        <title>Insights into the evolution of the New World diploid cottons (Gossypium, subgenus Houzingenia) based on genome sequencing.</title>
        <authorList>
            <person name="Grover C.E."/>
            <person name="Arick M.A. 2nd"/>
            <person name="Thrash A."/>
            <person name="Conover J.L."/>
            <person name="Sanders W.S."/>
            <person name="Peterson D.G."/>
            <person name="Frelichowski J.E."/>
            <person name="Scheffler J.A."/>
            <person name="Scheffler B.E."/>
            <person name="Wendel J.F."/>
        </authorList>
    </citation>
    <scope>NUCLEOTIDE SEQUENCE [LARGE SCALE GENOMIC DNA]</scope>
    <source>
        <strain evidence="1">157</strain>
        <tissue evidence="1">Leaf</tissue>
    </source>
</reference>
<protein>
    <submittedName>
        <fullName evidence="1">Uncharacterized protein</fullName>
    </submittedName>
</protein>
<feature type="non-terminal residue" evidence="1">
    <location>
        <position position="1"/>
    </location>
</feature>
<organism evidence="1 2">
    <name type="scientific">Gossypium lobatum</name>
    <dbReference type="NCBI Taxonomy" id="34289"/>
    <lineage>
        <taxon>Eukaryota</taxon>
        <taxon>Viridiplantae</taxon>
        <taxon>Streptophyta</taxon>
        <taxon>Embryophyta</taxon>
        <taxon>Tracheophyta</taxon>
        <taxon>Spermatophyta</taxon>
        <taxon>Magnoliopsida</taxon>
        <taxon>eudicotyledons</taxon>
        <taxon>Gunneridae</taxon>
        <taxon>Pentapetalae</taxon>
        <taxon>rosids</taxon>
        <taxon>malvids</taxon>
        <taxon>Malvales</taxon>
        <taxon>Malvaceae</taxon>
        <taxon>Malvoideae</taxon>
        <taxon>Gossypium</taxon>
    </lineage>
</organism>